<feature type="region of interest" description="Disordered" evidence="1">
    <location>
        <begin position="1"/>
        <end position="20"/>
    </location>
</feature>
<keyword evidence="3" id="KW-1185">Reference proteome</keyword>
<gene>
    <name evidence="2" type="ORF">AVEN_165339_1</name>
</gene>
<organism evidence="2 3">
    <name type="scientific">Araneus ventricosus</name>
    <name type="common">Orbweaver spider</name>
    <name type="synonym">Epeira ventricosa</name>
    <dbReference type="NCBI Taxonomy" id="182803"/>
    <lineage>
        <taxon>Eukaryota</taxon>
        <taxon>Metazoa</taxon>
        <taxon>Ecdysozoa</taxon>
        <taxon>Arthropoda</taxon>
        <taxon>Chelicerata</taxon>
        <taxon>Arachnida</taxon>
        <taxon>Araneae</taxon>
        <taxon>Araneomorphae</taxon>
        <taxon>Entelegynae</taxon>
        <taxon>Araneoidea</taxon>
        <taxon>Araneidae</taxon>
        <taxon>Araneus</taxon>
    </lineage>
</organism>
<evidence type="ECO:0000313" key="2">
    <source>
        <dbReference type="EMBL" id="GBL83121.1"/>
    </source>
</evidence>
<accession>A0A4Y2ASZ3</accession>
<dbReference type="EMBL" id="BGPR01000031">
    <property type="protein sequence ID" value="GBL83121.1"/>
    <property type="molecule type" value="Genomic_DNA"/>
</dbReference>
<name>A0A4Y2ASZ3_ARAVE</name>
<reference evidence="2 3" key="1">
    <citation type="journal article" date="2019" name="Sci. Rep.">
        <title>Orb-weaving spider Araneus ventricosus genome elucidates the spidroin gene catalogue.</title>
        <authorList>
            <person name="Kono N."/>
            <person name="Nakamura H."/>
            <person name="Ohtoshi R."/>
            <person name="Moran D.A.P."/>
            <person name="Shinohara A."/>
            <person name="Yoshida Y."/>
            <person name="Fujiwara M."/>
            <person name="Mori M."/>
            <person name="Tomita M."/>
            <person name="Arakawa K."/>
        </authorList>
    </citation>
    <scope>NUCLEOTIDE SEQUENCE [LARGE SCALE GENOMIC DNA]</scope>
</reference>
<evidence type="ECO:0000313" key="3">
    <source>
        <dbReference type="Proteomes" id="UP000499080"/>
    </source>
</evidence>
<evidence type="ECO:0000256" key="1">
    <source>
        <dbReference type="SAM" id="MobiDB-lite"/>
    </source>
</evidence>
<feature type="compositionally biased region" description="Polar residues" evidence="1">
    <location>
        <begin position="1"/>
        <end position="11"/>
    </location>
</feature>
<dbReference type="AlphaFoldDB" id="A0A4Y2ASZ3"/>
<sequence length="98" mass="11295">MFRLGTSQQQKIEVPPHPSEDTTVEMQLAEDSDHVAVVERAARNMDAIYSHSVYSVSWNREDRSNRFLVLGESFARPKLFSSMLETYVIRSQCIACLW</sequence>
<protein>
    <submittedName>
        <fullName evidence="2">Uncharacterized protein</fullName>
    </submittedName>
</protein>
<dbReference type="Proteomes" id="UP000499080">
    <property type="component" value="Unassembled WGS sequence"/>
</dbReference>
<proteinExistence type="predicted"/>
<comment type="caution">
    <text evidence="2">The sequence shown here is derived from an EMBL/GenBank/DDBJ whole genome shotgun (WGS) entry which is preliminary data.</text>
</comment>